<dbReference type="EMBL" id="RTWO01000040">
    <property type="protein sequence ID" value="MKC77383.1"/>
    <property type="molecule type" value="Genomic_DNA"/>
</dbReference>
<dbReference type="Proteomes" id="UP000839516">
    <property type="component" value="Unassembled WGS sequence"/>
</dbReference>
<accession>A0A657G4N4</accession>
<reference evidence="1" key="1">
    <citation type="submission" date="2018-09" db="EMBL/GenBank/DDBJ databases">
        <authorList>
            <consortium name="GenomeTrakr network: Whole genome sequencing for foodborne pathogen traceback"/>
        </authorList>
    </citation>
    <scope>NUCLEOTIDE SEQUENCE [LARGE SCALE GENOMIC DNA]</scope>
    <source>
        <strain evidence="1">FDA00013424</strain>
    </source>
</reference>
<evidence type="ECO:0000313" key="1">
    <source>
        <dbReference type="EMBL" id="MKC77383.1"/>
    </source>
</evidence>
<comment type="caution">
    <text evidence="1">The sequence shown here is derived from an EMBL/GenBank/DDBJ whole genome shotgun (WGS) entry which is preliminary data.</text>
</comment>
<protein>
    <submittedName>
        <fullName evidence="1">Uncharacterized protein</fullName>
    </submittedName>
</protein>
<proteinExistence type="predicted"/>
<dbReference type="AlphaFoldDB" id="A0A657G4N4"/>
<gene>
    <name evidence="1" type="ORF">D1800_22610</name>
</gene>
<organism evidence="1">
    <name type="scientific">Salmonella enterica subsp. enterica serovar Denver</name>
    <dbReference type="NCBI Taxonomy" id="1954177"/>
    <lineage>
        <taxon>Bacteria</taxon>
        <taxon>Pseudomonadati</taxon>
        <taxon>Pseudomonadota</taxon>
        <taxon>Gammaproteobacteria</taxon>
        <taxon>Enterobacterales</taxon>
        <taxon>Enterobacteriaceae</taxon>
        <taxon>Salmonella</taxon>
    </lineage>
</organism>
<sequence length="20" mass="2476">MHEKVIGAFIEKYMFYLSLR</sequence>
<name>A0A657G4N4_SALET</name>